<dbReference type="AlphaFoldDB" id="A0A4U0HBK8"/>
<comment type="similarity">
    <text evidence="2 5">Belongs to the glycosyl hydrolase 43 family.</text>
</comment>
<dbReference type="RefSeq" id="WP_136818840.1">
    <property type="nucleotide sequence ID" value="NZ_BMJX01000001.1"/>
</dbReference>
<dbReference type="InterPro" id="IPR023296">
    <property type="entry name" value="Glyco_hydro_beta-prop_sf"/>
</dbReference>
<evidence type="ECO:0000256" key="1">
    <source>
        <dbReference type="ARBA" id="ARBA00004834"/>
    </source>
</evidence>
<evidence type="ECO:0000313" key="6">
    <source>
        <dbReference type="EMBL" id="TJY67972.1"/>
    </source>
</evidence>
<dbReference type="PANTHER" id="PTHR43301">
    <property type="entry name" value="ARABINAN ENDO-1,5-ALPHA-L-ARABINOSIDASE"/>
    <property type="match status" value="1"/>
</dbReference>
<dbReference type="EMBL" id="SUKA01000001">
    <property type="protein sequence ID" value="TJY67972.1"/>
    <property type="molecule type" value="Genomic_DNA"/>
</dbReference>
<evidence type="ECO:0000256" key="4">
    <source>
        <dbReference type="ARBA" id="ARBA00023295"/>
    </source>
</evidence>
<sequence>MENNFFLLLGLFICVNVHAQKKDSVYAFSYFKNNGQDGLHLAYSENGLTWKALKNDQSFLKPEISSDKLMRDPCVIRGADGLFHMVWTVSWTEKGIGYATSKDLIKWSNQQYIPVMEHEEKARNTWAPEITYDPINKEYMIYWATTVEGLFPETQIEEDNRYNHRMYYVTTKDFEYFTDAKLLYDPGFNAIDASIVRHDGRWAMFIKDETKVPVQKNIKIAFAETITGPYSDVSAPITGNYWAEGPSAINIDDEWIVYFDKYTNHQYGAVKSKDLINWEDISAQISMPKGIRHGTVFKISKKELKRLMKIK</sequence>
<reference evidence="6 7" key="1">
    <citation type="submission" date="2019-04" db="EMBL/GenBank/DDBJ databases">
        <title>Sphingobacterium olei sp. nov., isolated from oil-contaminated soil.</title>
        <authorList>
            <person name="Liu B."/>
        </authorList>
    </citation>
    <scope>NUCLEOTIDE SEQUENCE [LARGE SCALE GENOMIC DNA]</scope>
    <source>
        <strain evidence="6 7">Y3L14</strain>
    </source>
</reference>
<dbReference type="InterPro" id="IPR006710">
    <property type="entry name" value="Glyco_hydro_43"/>
</dbReference>
<dbReference type="Gene3D" id="2.115.10.20">
    <property type="entry name" value="Glycosyl hydrolase domain, family 43"/>
    <property type="match status" value="2"/>
</dbReference>
<dbReference type="SUPFAM" id="SSF75005">
    <property type="entry name" value="Arabinanase/levansucrase/invertase"/>
    <property type="match status" value="1"/>
</dbReference>
<dbReference type="GO" id="GO:0004553">
    <property type="term" value="F:hydrolase activity, hydrolyzing O-glycosyl compounds"/>
    <property type="evidence" value="ECO:0007669"/>
    <property type="project" value="InterPro"/>
</dbReference>
<evidence type="ECO:0000313" key="7">
    <source>
        <dbReference type="Proteomes" id="UP000309872"/>
    </source>
</evidence>
<dbReference type="Pfam" id="PF04616">
    <property type="entry name" value="Glyco_hydro_43"/>
    <property type="match status" value="1"/>
</dbReference>
<dbReference type="GO" id="GO:0005975">
    <property type="term" value="P:carbohydrate metabolic process"/>
    <property type="evidence" value="ECO:0007669"/>
    <property type="project" value="InterPro"/>
</dbReference>
<keyword evidence="3 5" id="KW-0378">Hydrolase</keyword>
<keyword evidence="7" id="KW-1185">Reference proteome</keyword>
<comment type="caution">
    <text evidence="6">The sequence shown here is derived from an EMBL/GenBank/DDBJ whole genome shotgun (WGS) entry which is preliminary data.</text>
</comment>
<evidence type="ECO:0000256" key="3">
    <source>
        <dbReference type="ARBA" id="ARBA00022801"/>
    </source>
</evidence>
<proteinExistence type="inferred from homology"/>
<organism evidence="6 7">
    <name type="scientific">Sphingobacterium alkalisoli</name>
    <dbReference type="NCBI Taxonomy" id="1874115"/>
    <lineage>
        <taxon>Bacteria</taxon>
        <taxon>Pseudomonadati</taxon>
        <taxon>Bacteroidota</taxon>
        <taxon>Sphingobacteriia</taxon>
        <taxon>Sphingobacteriales</taxon>
        <taxon>Sphingobacteriaceae</taxon>
        <taxon>Sphingobacterium</taxon>
    </lineage>
</organism>
<dbReference type="Proteomes" id="UP000309872">
    <property type="component" value="Unassembled WGS sequence"/>
</dbReference>
<evidence type="ECO:0000256" key="5">
    <source>
        <dbReference type="RuleBase" id="RU361187"/>
    </source>
</evidence>
<dbReference type="OrthoDB" id="9758923at2"/>
<name>A0A4U0HBK8_9SPHI</name>
<keyword evidence="4 5" id="KW-0326">Glycosidase</keyword>
<gene>
    <name evidence="6" type="ORF">FAZ19_01540</name>
</gene>
<dbReference type="InterPro" id="IPR050727">
    <property type="entry name" value="GH43_arabinanases"/>
</dbReference>
<accession>A0A4U0HBK8</accession>
<dbReference type="PANTHER" id="PTHR43301:SF3">
    <property type="entry name" value="ARABINAN ENDO-1,5-ALPHA-L-ARABINOSIDASE A-RELATED"/>
    <property type="match status" value="1"/>
</dbReference>
<evidence type="ECO:0000256" key="2">
    <source>
        <dbReference type="ARBA" id="ARBA00009865"/>
    </source>
</evidence>
<dbReference type="CDD" id="cd08983">
    <property type="entry name" value="GH43_Bt3655-like"/>
    <property type="match status" value="1"/>
</dbReference>
<comment type="pathway">
    <text evidence="1">Glycan metabolism; L-arabinan degradation.</text>
</comment>
<protein>
    <submittedName>
        <fullName evidence="6">Glycosyl hydrolase</fullName>
    </submittedName>
</protein>